<name>A0AAE9W9Y4_9SCHI</name>
<dbReference type="GeneID" id="80875439"/>
<evidence type="ECO:0000313" key="3">
    <source>
        <dbReference type="Proteomes" id="UP001212411"/>
    </source>
</evidence>
<dbReference type="InterPro" id="IPR001303">
    <property type="entry name" value="Aldolase_II/adducin_N"/>
</dbReference>
<dbReference type="GO" id="GO:0019509">
    <property type="term" value="P:L-methionine salvage from methylthioadenosine"/>
    <property type="evidence" value="ECO:0007669"/>
    <property type="project" value="TreeGrafter"/>
</dbReference>
<evidence type="ECO:0000313" key="2">
    <source>
        <dbReference type="EMBL" id="WBW71904.1"/>
    </source>
</evidence>
<dbReference type="AlphaFoldDB" id="A0AAE9W9Y4"/>
<dbReference type="InterPro" id="IPR036409">
    <property type="entry name" value="Aldolase_II/adducin_N_sf"/>
</dbReference>
<dbReference type="RefSeq" id="XP_056036147.1">
    <property type="nucleotide sequence ID" value="XM_056180750.1"/>
</dbReference>
<dbReference type="Gene3D" id="3.40.225.10">
    <property type="entry name" value="Class II aldolase/adducin N-terminal domain"/>
    <property type="match status" value="1"/>
</dbReference>
<proteinExistence type="predicted"/>
<sequence length="200" mass="22840">MSLGKEKQLVLEMIPHFYKQGWMKFGSGNFCLRNGDQILCAKDRVQRDMLQEGDLVQFSLSDSSKPNDVEWSKIFAYVLEKRDAVACILSTSLAALGASLYNEKEFHTRAKEMIKGIPKGHPSNGYLCCFDSLKVPIIQNDTAECVFKSIKQTLEEYPETNAILIRGYGAIGWGSTWEKSKTQMECYDYLFELDYKMKNL</sequence>
<dbReference type="KEGG" id="som:SOMG_01957"/>
<reference evidence="2 3" key="1">
    <citation type="journal article" date="2023" name="G3 (Bethesda)">
        <title>A high-quality reference genome for the fission yeast Schizosaccharomyces osmophilus.</title>
        <authorList>
            <person name="Jia G.S."/>
            <person name="Zhang W.C."/>
            <person name="Liang Y."/>
            <person name="Liu X.H."/>
            <person name="Rhind N."/>
            <person name="Pidoux A."/>
            <person name="Brysch-Herzberg M."/>
            <person name="Du L.L."/>
        </authorList>
    </citation>
    <scope>NUCLEOTIDE SEQUENCE [LARGE SCALE GENOMIC DNA]</scope>
    <source>
        <strain evidence="2 3">CBS 15793</strain>
    </source>
</reference>
<dbReference type="Pfam" id="PF00596">
    <property type="entry name" value="Aldolase_II"/>
    <property type="match status" value="1"/>
</dbReference>
<dbReference type="PANTHER" id="PTHR10640">
    <property type="entry name" value="METHYLTHIORIBULOSE-1-PHOSPHATE DEHYDRATASE"/>
    <property type="match status" value="1"/>
</dbReference>
<dbReference type="GO" id="GO:0005737">
    <property type="term" value="C:cytoplasm"/>
    <property type="evidence" value="ECO:0007669"/>
    <property type="project" value="TreeGrafter"/>
</dbReference>
<dbReference type="EMBL" id="CP115611">
    <property type="protein sequence ID" value="WBW71904.1"/>
    <property type="molecule type" value="Genomic_DNA"/>
</dbReference>
<organism evidence="2 3">
    <name type="scientific">Schizosaccharomyces osmophilus</name>
    <dbReference type="NCBI Taxonomy" id="2545709"/>
    <lineage>
        <taxon>Eukaryota</taxon>
        <taxon>Fungi</taxon>
        <taxon>Dikarya</taxon>
        <taxon>Ascomycota</taxon>
        <taxon>Taphrinomycotina</taxon>
        <taxon>Schizosaccharomycetes</taxon>
        <taxon>Schizosaccharomycetales</taxon>
        <taxon>Schizosaccharomycetaceae</taxon>
        <taxon>Schizosaccharomyces</taxon>
    </lineage>
</organism>
<accession>A0AAE9W9Y4</accession>
<dbReference type="PANTHER" id="PTHR10640:SF10">
    <property type="entry name" value="METHYLTHIORIBULOSE-1-PHOSPHATE DEHYDRATASE-LIKE PROTEIN"/>
    <property type="match status" value="1"/>
</dbReference>
<evidence type="ECO:0000259" key="1">
    <source>
        <dbReference type="SMART" id="SM01007"/>
    </source>
</evidence>
<protein>
    <submittedName>
        <fullName evidence="2">5'-methylthioribulose-1-phosphate dehydratase, adducin Mta3</fullName>
    </submittedName>
</protein>
<dbReference type="SMART" id="SM01007">
    <property type="entry name" value="Aldolase_II"/>
    <property type="match status" value="1"/>
</dbReference>
<feature type="domain" description="Class II aldolase/adducin N-terminal" evidence="1">
    <location>
        <begin position="8"/>
        <end position="195"/>
    </location>
</feature>
<keyword evidence="3" id="KW-1185">Reference proteome</keyword>
<dbReference type="SUPFAM" id="SSF53639">
    <property type="entry name" value="AraD/HMP-PK domain-like"/>
    <property type="match status" value="1"/>
</dbReference>
<gene>
    <name evidence="2" type="ORF">SOMG_01957</name>
</gene>
<dbReference type="GO" id="GO:0046570">
    <property type="term" value="F:methylthioribulose 1-phosphate dehydratase activity"/>
    <property type="evidence" value="ECO:0007669"/>
    <property type="project" value="TreeGrafter"/>
</dbReference>
<dbReference type="Proteomes" id="UP001212411">
    <property type="component" value="Chromosome 1"/>
</dbReference>